<keyword evidence="3" id="KW-0805">Transcription regulation</keyword>
<accession>A0A058Z0L1</accession>
<sequence>MDPSRPPSGQPPPPGSAAGPAGSQAAKTDAEKKVDNLDLPASAYVGVDSDDEHERMVSEVRIVFAPSTVAEYQEEFLNQVIDFETIKDYIMPIAEKHRLTGITREVITILRRALEFRLRNLCSDLVIACRHRQDVMLMHPNSSAREISQPRRQLHLLERYTKPSFFSSTHTADTGSDAGPAAAGDVEATTAPATTAGGSTPGAGSAGGTAASGEASTGGATGTPAAAGPTPAGSPSGPGAPGSGPGAATTGPAAASTATGSPASAPAPAPAAASTAGAPGGSATLRKFLGGSQGVFGKSRLGARLAAAAARRTDAAGGGGPAASGSSGAAPVGGLTNLEGRINWTVTSRDMVFVLERDRIGRRSDLLLRLLAHLNHSSGGTGPSGPGLGASTGGPGASAGLGPSASGQAAPRPEAALPPAKRRK</sequence>
<gene>
    <name evidence="7" type="ORF">H696_05737</name>
</gene>
<dbReference type="AlphaFoldDB" id="A0A058Z0L1"/>
<feature type="compositionally biased region" description="Low complexity" evidence="6">
    <location>
        <begin position="323"/>
        <end position="334"/>
    </location>
</feature>
<evidence type="ECO:0000313" key="7">
    <source>
        <dbReference type="EMBL" id="KCV67795.1"/>
    </source>
</evidence>
<dbReference type="GO" id="GO:0005669">
    <property type="term" value="C:transcription factor TFIID complex"/>
    <property type="evidence" value="ECO:0007669"/>
    <property type="project" value="InterPro"/>
</dbReference>
<feature type="region of interest" description="Disordered" evidence="6">
    <location>
        <begin position="191"/>
        <end position="279"/>
    </location>
</feature>
<dbReference type="OMA" id="CNGANAE"/>
<evidence type="ECO:0000313" key="8">
    <source>
        <dbReference type="Proteomes" id="UP000030693"/>
    </source>
</evidence>
<proteinExistence type="inferred from homology"/>
<evidence type="ECO:0000256" key="6">
    <source>
        <dbReference type="SAM" id="MobiDB-lite"/>
    </source>
</evidence>
<evidence type="ECO:0000256" key="4">
    <source>
        <dbReference type="ARBA" id="ARBA00023163"/>
    </source>
</evidence>
<keyword evidence="5" id="KW-0539">Nucleus</keyword>
<keyword evidence="8" id="KW-1185">Reference proteome</keyword>
<dbReference type="InterPro" id="IPR007900">
    <property type="entry name" value="TAF4_C"/>
</dbReference>
<feature type="compositionally biased region" description="Low complexity" evidence="6">
    <location>
        <begin position="400"/>
        <end position="424"/>
    </location>
</feature>
<organism evidence="7">
    <name type="scientific">Fonticula alba</name>
    <name type="common">Slime mold</name>
    <dbReference type="NCBI Taxonomy" id="691883"/>
    <lineage>
        <taxon>Eukaryota</taxon>
        <taxon>Rotosphaerida</taxon>
        <taxon>Fonticulaceae</taxon>
        <taxon>Fonticula</taxon>
    </lineage>
</organism>
<dbReference type="GeneID" id="20530462"/>
<feature type="compositionally biased region" description="Low complexity" evidence="6">
    <location>
        <begin position="208"/>
        <end position="237"/>
    </location>
</feature>
<evidence type="ECO:0000256" key="2">
    <source>
        <dbReference type="ARBA" id="ARBA00006178"/>
    </source>
</evidence>
<evidence type="ECO:0000256" key="1">
    <source>
        <dbReference type="ARBA" id="ARBA00004123"/>
    </source>
</evidence>
<evidence type="ECO:0000256" key="3">
    <source>
        <dbReference type="ARBA" id="ARBA00023015"/>
    </source>
</evidence>
<comment type="similarity">
    <text evidence="2">Belongs to the TAF4 family.</text>
</comment>
<dbReference type="RefSeq" id="XP_009497826.1">
    <property type="nucleotide sequence ID" value="XM_009499551.1"/>
</dbReference>
<feature type="compositionally biased region" description="Pro residues" evidence="6">
    <location>
        <begin position="1"/>
        <end position="15"/>
    </location>
</feature>
<comment type="subcellular location">
    <subcellularLocation>
        <location evidence="1">Nucleus</location>
    </subcellularLocation>
</comment>
<feature type="region of interest" description="Disordered" evidence="6">
    <location>
        <begin position="377"/>
        <end position="424"/>
    </location>
</feature>
<feature type="region of interest" description="Disordered" evidence="6">
    <location>
        <begin position="1"/>
        <end position="35"/>
    </location>
</feature>
<feature type="compositionally biased region" description="Low complexity" evidence="6">
    <location>
        <begin position="16"/>
        <end position="26"/>
    </location>
</feature>
<reference evidence="7" key="1">
    <citation type="submission" date="2013-04" db="EMBL/GenBank/DDBJ databases">
        <title>The Genome Sequence of Fonticula alba ATCC 38817.</title>
        <authorList>
            <consortium name="The Broad Institute Genomics Platform"/>
            <person name="Russ C."/>
            <person name="Cuomo C."/>
            <person name="Burger G."/>
            <person name="Gray M.W."/>
            <person name="Holland P.W.H."/>
            <person name="King N."/>
            <person name="Lang F.B.F."/>
            <person name="Roger A.J."/>
            <person name="Ruiz-Trillo I."/>
            <person name="Brown M."/>
            <person name="Walker B."/>
            <person name="Young S."/>
            <person name="Zeng Q."/>
            <person name="Gargeya S."/>
            <person name="Fitzgerald M."/>
            <person name="Haas B."/>
            <person name="Abouelleil A."/>
            <person name="Allen A.W."/>
            <person name="Alvarado L."/>
            <person name="Arachchi H.M."/>
            <person name="Berlin A.M."/>
            <person name="Chapman S.B."/>
            <person name="Gainer-Dewar J."/>
            <person name="Goldberg J."/>
            <person name="Griggs A."/>
            <person name="Gujja S."/>
            <person name="Hansen M."/>
            <person name="Howarth C."/>
            <person name="Imamovic A."/>
            <person name="Ireland A."/>
            <person name="Larimer J."/>
            <person name="McCowan C."/>
            <person name="Murphy C."/>
            <person name="Pearson M."/>
            <person name="Poon T.W."/>
            <person name="Priest M."/>
            <person name="Roberts A."/>
            <person name="Saif S."/>
            <person name="Shea T."/>
            <person name="Sisk P."/>
            <person name="Sykes S."/>
            <person name="Wortman J."/>
            <person name="Nusbaum C."/>
            <person name="Birren B."/>
        </authorList>
    </citation>
    <scope>NUCLEOTIDE SEQUENCE [LARGE SCALE GENOMIC DNA]</scope>
    <source>
        <strain evidence="7">ATCC 38817</strain>
    </source>
</reference>
<keyword evidence="4" id="KW-0804">Transcription</keyword>
<evidence type="ECO:0000256" key="5">
    <source>
        <dbReference type="ARBA" id="ARBA00023242"/>
    </source>
</evidence>
<dbReference type="CDD" id="cd08045">
    <property type="entry name" value="HFD_TAF4"/>
    <property type="match status" value="1"/>
</dbReference>
<dbReference type="GO" id="GO:0006352">
    <property type="term" value="P:DNA-templated transcription initiation"/>
    <property type="evidence" value="ECO:0007669"/>
    <property type="project" value="InterPro"/>
</dbReference>
<name>A0A058Z0L1_FONAL</name>
<feature type="region of interest" description="Disordered" evidence="6">
    <location>
        <begin position="314"/>
        <end position="336"/>
    </location>
</feature>
<feature type="compositionally biased region" description="Gly residues" evidence="6">
    <location>
        <begin position="379"/>
        <end position="399"/>
    </location>
</feature>
<feature type="compositionally biased region" description="Low complexity" evidence="6">
    <location>
        <begin position="246"/>
        <end position="279"/>
    </location>
</feature>
<dbReference type="Proteomes" id="UP000030693">
    <property type="component" value="Unassembled WGS sequence"/>
</dbReference>
<protein>
    <submittedName>
        <fullName evidence="7">Uncharacterized protein</fullName>
    </submittedName>
</protein>
<dbReference type="EMBL" id="KB932213">
    <property type="protein sequence ID" value="KCV67795.1"/>
    <property type="molecule type" value="Genomic_DNA"/>
</dbReference>